<dbReference type="PROSITE" id="PS50878">
    <property type="entry name" value="RT_POL"/>
    <property type="match status" value="1"/>
</dbReference>
<reference evidence="2 3" key="1">
    <citation type="submission" date="2024-11" db="EMBL/GenBank/DDBJ databases">
        <title>A near-complete genome assembly of Cinchona calisaya.</title>
        <authorList>
            <person name="Lian D.C."/>
            <person name="Zhao X.W."/>
            <person name="Wei L."/>
        </authorList>
    </citation>
    <scope>NUCLEOTIDE SEQUENCE [LARGE SCALE GENOMIC DNA]</scope>
    <source>
        <tissue evidence="2">Nenye</tissue>
    </source>
</reference>
<dbReference type="EMBL" id="JBJUIK010000013">
    <property type="protein sequence ID" value="KAL3506245.1"/>
    <property type="molecule type" value="Genomic_DNA"/>
</dbReference>
<dbReference type="Pfam" id="PF00078">
    <property type="entry name" value="RVT_1"/>
    <property type="match status" value="1"/>
</dbReference>
<organism evidence="2 3">
    <name type="scientific">Cinchona calisaya</name>
    <dbReference type="NCBI Taxonomy" id="153742"/>
    <lineage>
        <taxon>Eukaryota</taxon>
        <taxon>Viridiplantae</taxon>
        <taxon>Streptophyta</taxon>
        <taxon>Embryophyta</taxon>
        <taxon>Tracheophyta</taxon>
        <taxon>Spermatophyta</taxon>
        <taxon>Magnoliopsida</taxon>
        <taxon>eudicotyledons</taxon>
        <taxon>Gunneridae</taxon>
        <taxon>Pentapetalae</taxon>
        <taxon>asterids</taxon>
        <taxon>lamiids</taxon>
        <taxon>Gentianales</taxon>
        <taxon>Rubiaceae</taxon>
        <taxon>Cinchonoideae</taxon>
        <taxon>Cinchoneae</taxon>
        <taxon>Cinchona</taxon>
    </lineage>
</organism>
<dbReference type="InterPro" id="IPR000477">
    <property type="entry name" value="RT_dom"/>
</dbReference>
<comment type="caution">
    <text evidence="2">The sequence shown here is derived from an EMBL/GenBank/DDBJ whole genome shotgun (WGS) entry which is preliminary data.</text>
</comment>
<dbReference type="InterPro" id="IPR043502">
    <property type="entry name" value="DNA/RNA_pol_sf"/>
</dbReference>
<dbReference type="CDD" id="cd01650">
    <property type="entry name" value="RT_nLTR_like"/>
    <property type="match status" value="1"/>
</dbReference>
<evidence type="ECO:0000313" key="3">
    <source>
        <dbReference type="Proteomes" id="UP001630127"/>
    </source>
</evidence>
<evidence type="ECO:0000313" key="2">
    <source>
        <dbReference type="EMBL" id="KAL3506245.1"/>
    </source>
</evidence>
<dbReference type="AlphaFoldDB" id="A0ABD2YK19"/>
<feature type="domain" description="Reverse transcriptase" evidence="1">
    <location>
        <begin position="50"/>
        <end position="170"/>
    </location>
</feature>
<protein>
    <recommendedName>
        <fullName evidence="1">Reverse transcriptase domain-containing protein</fullName>
    </recommendedName>
</protein>
<accession>A0ABD2YK19</accession>
<sequence length="170" mass="20337">MYYQRIQESEVEEASKKMKGKAVGPDDIPIEAWKCSGKKGISWLTNLFNKMLKSRKMSDQWKKSTLIPIFKNKGDIQNCVNYRGIKLMSHMMKLWERVIERRLRNETKVSNNQFGFMPGKSTTEAIYLLRKLTERYRDKEKDLHLIFIDLEKVYDRVPREVTWRVRKKNS</sequence>
<proteinExistence type="predicted"/>
<keyword evidence="3" id="KW-1185">Reference proteome</keyword>
<dbReference type="SUPFAM" id="SSF56672">
    <property type="entry name" value="DNA/RNA polymerases"/>
    <property type="match status" value="1"/>
</dbReference>
<name>A0ABD2YK19_9GENT</name>
<dbReference type="PANTHER" id="PTHR19446">
    <property type="entry name" value="REVERSE TRANSCRIPTASES"/>
    <property type="match status" value="1"/>
</dbReference>
<evidence type="ECO:0000259" key="1">
    <source>
        <dbReference type="PROSITE" id="PS50878"/>
    </source>
</evidence>
<dbReference type="Proteomes" id="UP001630127">
    <property type="component" value="Unassembled WGS sequence"/>
</dbReference>
<gene>
    <name evidence="2" type="ORF">ACH5RR_031627</name>
</gene>